<evidence type="ECO:0000313" key="3">
    <source>
        <dbReference type="EMBL" id="OMH23218.1"/>
    </source>
</evidence>
<organism evidence="3 4">
    <name type="scientific">Tersicoccus phoenicis</name>
    <dbReference type="NCBI Taxonomy" id="554083"/>
    <lineage>
        <taxon>Bacteria</taxon>
        <taxon>Bacillati</taxon>
        <taxon>Actinomycetota</taxon>
        <taxon>Actinomycetes</taxon>
        <taxon>Micrococcales</taxon>
        <taxon>Micrococcaceae</taxon>
        <taxon>Tersicoccus</taxon>
    </lineage>
</organism>
<dbReference type="Gene3D" id="3.40.50.1240">
    <property type="entry name" value="Phosphoglycerate mutase-like"/>
    <property type="match status" value="1"/>
</dbReference>
<dbReference type="InterPro" id="IPR029033">
    <property type="entry name" value="His_PPase_superfam"/>
</dbReference>
<evidence type="ECO:0000313" key="4">
    <source>
        <dbReference type="Proteomes" id="UP000187085"/>
    </source>
</evidence>
<gene>
    <name evidence="3" type="ORF">BKD30_13865</name>
</gene>
<keyword evidence="4" id="KW-1185">Reference proteome</keyword>
<dbReference type="Pfam" id="PF00300">
    <property type="entry name" value="His_Phos_1"/>
    <property type="match status" value="1"/>
</dbReference>
<dbReference type="InterPro" id="IPR013078">
    <property type="entry name" value="His_Pase_superF_clade-1"/>
</dbReference>
<dbReference type="Proteomes" id="UP000187085">
    <property type="component" value="Unassembled WGS sequence"/>
</dbReference>
<dbReference type="EMBL" id="MRDE01000078">
    <property type="protein sequence ID" value="OMH23218.1"/>
    <property type="molecule type" value="Genomic_DNA"/>
</dbReference>
<dbReference type="PANTHER" id="PTHR48100:SF1">
    <property type="entry name" value="HISTIDINE PHOSPHATASE FAMILY PROTEIN-RELATED"/>
    <property type="match status" value="1"/>
</dbReference>
<dbReference type="PANTHER" id="PTHR48100">
    <property type="entry name" value="BROAD-SPECIFICITY PHOSPHATASE YOR283W-RELATED"/>
    <property type="match status" value="1"/>
</dbReference>
<dbReference type="SUPFAM" id="SSF53254">
    <property type="entry name" value="Phosphoglycerate mutase-like"/>
    <property type="match status" value="1"/>
</dbReference>
<dbReference type="OrthoDB" id="4697614at2"/>
<protein>
    <recommendedName>
        <fullName evidence="5">Histidine phosphatase family protein</fullName>
    </recommendedName>
</protein>
<proteinExistence type="predicted"/>
<dbReference type="InterPro" id="IPR050275">
    <property type="entry name" value="PGM_Phosphatase"/>
</dbReference>
<sequence>MTTFSLVRHGRTPWQDENRYAGVSDVALTDLGHGQARALAAWATARPTEETFAGVWSSTLRRAIDTAAPAAEALGLNLITDARLGEVDFGQGEGLTHAEMDERFPEESAAHFAHPGVIPLPGGEPGATAIARGSDALREIEAQYPDGHVLVVTHGTLIRLLLCALLWIDIDRYRTVFPEVRNGSVTTVRIEGHRAELLDFNVAPPAV</sequence>
<dbReference type="GO" id="GO:0016791">
    <property type="term" value="F:phosphatase activity"/>
    <property type="evidence" value="ECO:0007669"/>
    <property type="project" value="TreeGrafter"/>
</dbReference>
<feature type="active site" description="Tele-phosphohistidine intermediate" evidence="1">
    <location>
        <position position="9"/>
    </location>
</feature>
<dbReference type="AlphaFoldDB" id="A0A1R1L6Q2"/>
<comment type="caution">
    <text evidence="3">The sequence shown here is derived from an EMBL/GenBank/DDBJ whole genome shotgun (WGS) entry which is preliminary data.</text>
</comment>
<reference evidence="3 4" key="1">
    <citation type="submission" date="2016-12" db="EMBL/GenBank/DDBJ databases">
        <title>Draft genome of Tersicoccus phoenicis 1P05MA.</title>
        <authorList>
            <person name="Nakajima Y."/>
            <person name="Yoshizawa S."/>
            <person name="Nakamura K."/>
            <person name="Ogura Y."/>
            <person name="Hayashi T."/>
            <person name="Kogure K."/>
        </authorList>
    </citation>
    <scope>NUCLEOTIDE SEQUENCE [LARGE SCALE GENOMIC DNA]</scope>
    <source>
        <strain evidence="3 4">1p05MA</strain>
    </source>
</reference>
<feature type="active site" description="Proton donor/acceptor" evidence="1">
    <location>
        <position position="86"/>
    </location>
</feature>
<dbReference type="SMART" id="SM00855">
    <property type="entry name" value="PGAM"/>
    <property type="match status" value="1"/>
</dbReference>
<dbReference type="STRING" id="554083.BKD30_13865"/>
<evidence type="ECO:0000256" key="1">
    <source>
        <dbReference type="PIRSR" id="PIRSR613078-1"/>
    </source>
</evidence>
<dbReference type="RefSeq" id="WP_076705527.1">
    <property type="nucleotide sequence ID" value="NZ_MRDE01000078.1"/>
</dbReference>
<evidence type="ECO:0000256" key="2">
    <source>
        <dbReference type="PIRSR" id="PIRSR613078-2"/>
    </source>
</evidence>
<dbReference type="GO" id="GO:0005737">
    <property type="term" value="C:cytoplasm"/>
    <property type="evidence" value="ECO:0007669"/>
    <property type="project" value="TreeGrafter"/>
</dbReference>
<feature type="binding site" evidence="2">
    <location>
        <position position="62"/>
    </location>
    <ligand>
        <name>substrate</name>
    </ligand>
</feature>
<accession>A0A1R1L6Q2</accession>
<evidence type="ECO:0008006" key="5">
    <source>
        <dbReference type="Google" id="ProtNLM"/>
    </source>
</evidence>
<dbReference type="CDD" id="cd07067">
    <property type="entry name" value="HP_PGM_like"/>
    <property type="match status" value="1"/>
</dbReference>
<name>A0A1R1L6Q2_9MICC</name>